<dbReference type="OrthoDB" id="1577640at2759"/>
<gene>
    <name evidence="3" type="ORF">BO94DRAFT_624743</name>
</gene>
<dbReference type="Pfam" id="PF23397">
    <property type="entry name" value="DUF7104"/>
    <property type="match status" value="4"/>
</dbReference>
<dbReference type="InterPro" id="IPR052895">
    <property type="entry name" value="HetReg/Transcr_Mod"/>
</dbReference>
<evidence type="ECO:0000256" key="1">
    <source>
        <dbReference type="SAM" id="MobiDB-lite"/>
    </source>
</evidence>
<feature type="domain" description="Heterokaryon incompatibility" evidence="2">
    <location>
        <begin position="64"/>
        <end position="218"/>
    </location>
</feature>
<dbReference type="EMBL" id="MSFK01000015">
    <property type="protein sequence ID" value="PWY86557.1"/>
    <property type="molecule type" value="Genomic_DNA"/>
</dbReference>
<dbReference type="RefSeq" id="XP_025467148.1">
    <property type="nucleotide sequence ID" value="XM_025617241.1"/>
</dbReference>
<dbReference type="Proteomes" id="UP000246702">
    <property type="component" value="Unassembled WGS sequence"/>
</dbReference>
<dbReference type="InterPro" id="IPR010730">
    <property type="entry name" value="HET"/>
</dbReference>
<dbReference type="GeneID" id="37119384"/>
<organism evidence="3 4">
    <name type="scientific">Aspergillus sclerotioniger CBS 115572</name>
    <dbReference type="NCBI Taxonomy" id="1450535"/>
    <lineage>
        <taxon>Eukaryota</taxon>
        <taxon>Fungi</taxon>
        <taxon>Dikarya</taxon>
        <taxon>Ascomycota</taxon>
        <taxon>Pezizomycotina</taxon>
        <taxon>Eurotiomycetes</taxon>
        <taxon>Eurotiomycetidae</taxon>
        <taxon>Eurotiales</taxon>
        <taxon>Aspergillaceae</taxon>
        <taxon>Aspergillus</taxon>
        <taxon>Aspergillus subgen. Circumdati</taxon>
    </lineage>
</organism>
<evidence type="ECO:0000313" key="3">
    <source>
        <dbReference type="EMBL" id="PWY86557.1"/>
    </source>
</evidence>
<keyword evidence="4" id="KW-1185">Reference proteome</keyword>
<dbReference type="Pfam" id="PF06985">
    <property type="entry name" value="HET"/>
    <property type="match status" value="1"/>
</dbReference>
<dbReference type="PANTHER" id="PTHR24148">
    <property type="entry name" value="ANKYRIN REPEAT DOMAIN-CONTAINING PROTEIN 39 HOMOLOG-RELATED"/>
    <property type="match status" value="1"/>
</dbReference>
<evidence type="ECO:0000313" key="4">
    <source>
        <dbReference type="Proteomes" id="UP000246702"/>
    </source>
</evidence>
<dbReference type="STRING" id="1450535.A0A317WNC9"/>
<dbReference type="PANTHER" id="PTHR24148:SF78">
    <property type="entry name" value="HETEROKARYON INCOMPATIBILITY DOMAIN-CONTAINING PROTEIN"/>
    <property type="match status" value="1"/>
</dbReference>
<reference evidence="3 4" key="1">
    <citation type="submission" date="2016-12" db="EMBL/GenBank/DDBJ databases">
        <title>The genomes of Aspergillus section Nigri reveals drivers in fungal speciation.</title>
        <authorList>
            <consortium name="DOE Joint Genome Institute"/>
            <person name="Vesth T.C."/>
            <person name="Nybo J."/>
            <person name="Theobald S."/>
            <person name="Brandl J."/>
            <person name="Frisvad J.C."/>
            <person name="Nielsen K.F."/>
            <person name="Lyhne E.K."/>
            <person name="Kogle M.E."/>
            <person name="Kuo A."/>
            <person name="Riley R."/>
            <person name="Clum A."/>
            <person name="Nolan M."/>
            <person name="Lipzen A."/>
            <person name="Salamov A."/>
            <person name="Henrissat B."/>
            <person name="Wiebenga A."/>
            <person name="De Vries R.P."/>
            <person name="Grigoriev I.V."/>
            <person name="Mortensen U.H."/>
            <person name="Andersen M.R."/>
            <person name="Baker S.E."/>
        </authorList>
    </citation>
    <scope>NUCLEOTIDE SEQUENCE [LARGE SCALE GENOMIC DNA]</scope>
    <source>
        <strain evidence="3 4">CBS 115572</strain>
    </source>
</reference>
<comment type="caution">
    <text evidence="3">The sequence shown here is derived from an EMBL/GenBank/DDBJ whole genome shotgun (WGS) entry which is preliminary data.</text>
</comment>
<protein>
    <submittedName>
        <fullName evidence="3">HET-domain-containing protein</fullName>
    </submittedName>
</protein>
<name>A0A317WNC9_9EURO</name>
<proteinExistence type="predicted"/>
<feature type="region of interest" description="Disordered" evidence="1">
    <location>
        <begin position="1"/>
        <end position="21"/>
    </location>
</feature>
<evidence type="ECO:0000259" key="2">
    <source>
        <dbReference type="Pfam" id="PF06985"/>
    </source>
</evidence>
<dbReference type="InterPro" id="IPR055530">
    <property type="entry name" value="DUF7104"/>
</dbReference>
<sequence length="679" mass="76209">MATDLQKYQMDHPSTSQYTYHPLPPDSNAIRVLRLLPSKDKAAPIECELVEYLLPESESGIHPYEALSYVWGAGSKPQSIFINGHTLQVTGNLHAALLHLRDHGLERILWVDAVCINQSDEKEKSHQVPLMGAIYGQAGNVIVWLGEEENRSNEAMESIRLAAQDERDLVNVSMNRFLRKVHGKDPEIPSVWNQESNTGATMMLLQRTWFRRIWVLQEVGLARSILIVSGAAKLSGYAFVLGLQRMDLPYKNHPGLEGLVTSVFDLIKGSIFRSASQAHPGNLSIDELIDRYHTHEATWNHDKVYALLGLSSDPDTPALKPNYELSWDRVFRHLIEYIIPGAVSVTTWSDKEVAVLKTKGYILAMIDSVQSHNSKTKVTLVSKKSSRKPTVKDEWIIQPSAEPIQEGDIVCLLQGASKPSIIRPYRDYFAVIMIGTTFEYVSTHLRVKEFDPAHHARGTSLHHLLLVWNWETRSGDTHEKELQLVTPQDPYASGTSTQDISSFAPIWEDIVETAARGRVKRMEVLFEILGDDLPITKAAVVAAAENYEIGTALLKLLFKRKGENLPITLDVVIAATRVVSNVERMKLLLEQRGDEIPITEEVLKIGIGTYYGYELMKLLVAERGKHLPITDEVLKVAAQDYRREGIFNLFLETRGKSLSILAELELLEAMDSATSTGTR</sequence>
<accession>A0A317WNC9</accession>
<dbReference type="AlphaFoldDB" id="A0A317WNC9"/>